<name>A0A1Y1VR95_9FUNG</name>
<keyword evidence="3" id="KW-1185">Reference proteome</keyword>
<dbReference type="AlphaFoldDB" id="A0A1Y1VR95"/>
<dbReference type="Proteomes" id="UP000193922">
    <property type="component" value="Unassembled WGS sequence"/>
</dbReference>
<accession>A0A1Y1VR95</accession>
<evidence type="ECO:0000313" key="2">
    <source>
        <dbReference type="EMBL" id="ORX63799.1"/>
    </source>
</evidence>
<reference evidence="2 3" key="1">
    <citation type="submission" date="2016-07" db="EMBL/GenBank/DDBJ databases">
        <title>Pervasive Adenine N6-methylation of Active Genes in Fungi.</title>
        <authorList>
            <consortium name="DOE Joint Genome Institute"/>
            <person name="Mondo S.J."/>
            <person name="Dannebaum R.O."/>
            <person name="Kuo R.C."/>
            <person name="Labutti K."/>
            <person name="Haridas S."/>
            <person name="Kuo A."/>
            <person name="Salamov A."/>
            <person name="Ahrendt S.R."/>
            <person name="Lipzen A."/>
            <person name="Sullivan W."/>
            <person name="Andreopoulos W.B."/>
            <person name="Clum A."/>
            <person name="Lindquist E."/>
            <person name="Daum C."/>
            <person name="Ramamoorthy G.K."/>
            <person name="Gryganskyi A."/>
            <person name="Culley D."/>
            <person name="Magnuson J.K."/>
            <person name="James T.Y."/>
            <person name="O'Malley M.A."/>
            <person name="Stajich J.E."/>
            <person name="Spatafora J.W."/>
            <person name="Visel A."/>
            <person name="Grigoriev I.V."/>
        </authorList>
    </citation>
    <scope>NUCLEOTIDE SEQUENCE [LARGE SCALE GENOMIC DNA]</scope>
    <source>
        <strain evidence="2 3">ATCC 12442</strain>
    </source>
</reference>
<dbReference type="RefSeq" id="XP_040739069.1">
    <property type="nucleotide sequence ID" value="XM_040890774.1"/>
</dbReference>
<dbReference type="EMBL" id="MCFD01000153">
    <property type="protein sequence ID" value="ORX63799.1"/>
    <property type="molecule type" value="Genomic_DNA"/>
</dbReference>
<comment type="caution">
    <text evidence="2">The sequence shown here is derived from an EMBL/GenBank/DDBJ whole genome shotgun (WGS) entry which is preliminary data.</text>
</comment>
<protein>
    <submittedName>
        <fullName evidence="2">Uncharacterized protein</fullName>
    </submittedName>
</protein>
<proteinExistence type="predicted"/>
<feature type="region of interest" description="Disordered" evidence="1">
    <location>
        <begin position="30"/>
        <end position="84"/>
    </location>
</feature>
<organism evidence="2 3">
    <name type="scientific">Linderina pennispora</name>
    <dbReference type="NCBI Taxonomy" id="61395"/>
    <lineage>
        <taxon>Eukaryota</taxon>
        <taxon>Fungi</taxon>
        <taxon>Fungi incertae sedis</taxon>
        <taxon>Zoopagomycota</taxon>
        <taxon>Kickxellomycotina</taxon>
        <taxon>Kickxellomycetes</taxon>
        <taxon>Kickxellales</taxon>
        <taxon>Kickxellaceae</taxon>
        <taxon>Linderina</taxon>
    </lineage>
</organism>
<sequence length="84" mass="9389">MSSGENENRPNVTQYTKTVEFVVKYHFGQSTPDHYLPYEDDDDAGSSEEELDTVEFTPTSADATSLVPETPTPTSHINEVHIEL</sequence>
<evidence type="ECO:0000313" key="3">
    <source>
        <dbReference type="Proteomes" id="UP000193922"/>
    </source>
</evidence>
<dbReference type="GeneID" id="63807422"/>
<gene>
    <name evidence="2" type="ORF">DL89DRAFT_298046</name>
</gene>
<evidence type="ECO:0000256" key="1">
    <source>
        <dbReference type="SAM" id="MobiDB-lite"/>
    </source>
</evidence>
<feature type="compositionally biased region" description="Acidic residues" evidence="1">
    <location>
        <begin position="38"/>
        <end position="53"/>
    </location>
</feature>